<evidence type="ECO:0000313" key="2">
    <source>
        <dbReference type="EMBL" id="CAL1607627.1"/>
    </source>
</evidence>
<dbReference type="Proteomes" id="UP001497482">
    <property type="component" value="Chromosome 6"/>
</dbReference>
<dbReference type="AlphaFoldDB" id="A0AAV2M2R9"/>
<feature type="region of interest" description="Disordered" evidence="1">
    <location>
        <begin position="72"/>
        <end position="93"/>
    </location>
</feature>
<evidence type="ECO:0000256" key="1">
    <source>
        <dbReference type="SAM" id="MobiDB-lite"/>
    </source>
</evidence>
<accession>A0AAV2M2R9</accession>
<organism evidence="2 3">
    <name type="scientific">Knipowitschia caucasica</name>
    <name type="common">Caucasian dwarf goby</name>
    <name type="synonym">Pomatoschistus caucasicus</name>
    <dbReference type="NCBI Taxonomy" id="637954"/>
    <lineage>
        <taxon>Eukaryota</taxon>
        <taxon>Metazoa</taxon>
        <taxon>Chordata</taxon>
        <taxon>Craniata</taxon>
        <taxon>Vertebrata</taxon>
        <taxon>Euteleostomi</taxon>
        <taxon>Actinopterygii</taxon>
        <taxon>Neopterygii</taxon>
        <taxon>Teleostei</taxon>
        <taxon>Neoteleostei</taxon>
        <taxon>Acanthomorphata</taxon>
        <taxon>Gobiaria</taxon>
        <taxon>Gobiiformes</taxon>
        <taxon>Gobioidei</taxon>
        <taxon>Gobiidae</taxon>
        <taxon>Gobiinae</taxon>
        <taxon>Knipowitschia</taxon>
    </lineage>
</organism>
<reference evidence="2 3" key="1">
    <citation type="submission" date="2024-04" db="EMBL/GenBank/DDBJ databases">
        <authorList>
            <person name="Waldvogel A.-M."/>
            <person name="Schoenle A."/>
        </authorList>
    </citation>
    <scope>NUCLEOTIDE SEQUENCE [LARGE SCALE GENOMIC DNA]</scope>
</reference>
<name>A0AAV2M2R9_KNICA</name>
<sequence>MWSDGELSPAPADHSDGSISIMSICHVLSGSVPIGSSAQRSDELTDTADVHFITPPLSVVEMQRHFDDKFQTDRQTEGSGGGCQSDEDGASRGGGHGGLLRSLLLLLRSRLLLLRWRLLRSRLLLLRSRLLLLRSRLLLLRLRLLRCRCINSVLKLSLVVIRSFPEPVSVSSAV</sequence>
<keyword evidence="3" id="KW-1185">Reference proteome</keyword>
<evidence type="ECO:0000313" key="3">
    <source>
        <dbReference type="Proteomes" id="UP001497482"/>
    </source>
</evidence>
<dbReference type="EMBL" id="OZ035828">
    <property type="protein sequence ID" value="CAL1607627.1"/>
    <property type="molecule type" value="Genomic_DNA"/>
</dbReference>
<proteinExistence type="predicted"/>
<protein>
    <submittedName>
        <fullName evidence="2">Uncharacterized protein</fullName>
    </submittedName>
</protein>
<gene>
    <name evidence="2" type="ORF">KC01_LOCUS34659</name>
</gene>